<accession>A0A482VVA2</accession>
<dbReference type="OrthoDB" id="6775828at2759"/>
<feature type="region of interest" description="Disordered" evidence="1">
    <location>
        <begin position="304"/>
        <end position="349"/>
    </location>
</feature>
<evidence type="ECO:0000313" key="3">
    <source>
        <dbReference type="EMBL" id="RZC36785.1"/>
    </source>
</evidence>
<protein>
    <submittedName>
        <fullName evidence="3">PRE C2HC domain containing protein</fullName>
    </submittedName>
</protein>
<keyword evidence="4" id="KW-1185">Reference proteome</keyword>
<evidence type="ECO:0000259" key="2">
    <source>
        <dbReference type="Pfam" id="PF07530"/>
    </source>
</evidence>
<feature type="domain" description="Pre-C2HC" evidence="2">
    <location>
        <begin position="203"/>
        <end position="263"/>
    </location>
</feature>
<dbReference type="Pfam" id="PF07530">
    <property type="entry name" value="PRE_C2HC"/>
    <property type="match status" value="1"/>
</dbReference>
<comment type="caution">
    <text evidence="3">The sequence shown here is derived from an EMBL/GenBank/DDBJ whole genome shotgun (WGS) entry which is preliminary data.</text>
</comment>
<name>A0A482VVA2_ASBVE</name>
<proteinExistence type="predicted"/>
<feature type="region of interest" description="Disordered" evidence="1">
    <location>
        <begin position="81"/>
        <end position="114"/>
    </location>
</feature>
<dbReference type="PANTHER" id="PTHR33273">
    <property type="entry name" value="DOMAIN-CONTAINING PROTEIN, PUTATIVE-RELATED"/>
    <property type="match status" value="1"/>
</dbReference>
<organism evidence="3 4">
    <name type="scientific">Asbolus verrucosus</name>
    <name type="common">Desert ironclad beetle</name>
    <dbReference type="NCBI Taxonomy" id="1661398"/>
    <lineage>
        <taxon>Eukaryota</taxon>
        <taxon>Metazoa</taxon>
        <taxon>Ecdysozoa</taxon>
        <taxon>Arthropoda</taxon>
        <taxon>Hexapoda</taxon>
        <taxon>Insecta</taxon>
        <taxon>Pterygota</taxon>
        <taxon>Neoptera</taxon>
        <taxon>Endopterygota</taxon>
        <taxon>Coleoptera</taxon>
        <taxon>Polyphaga</taxon>
        <taxon>Cucujiformia</taxon>
        <taxon>Tenebrionidae</taxon>
        <taxon>Pimeliinae</taxon>
        <taxon>Asbolus</taxon>
    </lineage>
</organism>
<dbReference type="AlphaFoldDB" id="A0A482VVA2"/>
<dbReference type="Proteomes" id="UP000292052">
    <property type="component" value="Unassembled WGS sequence"/>
</dbReference>
<evidence type="ECO:0000313" key="4">
    <source>
        <dbReference type="Proteomes" id="UP000292052"/>
    </source>
</evidence>
<dbReference type="InterPro" id="IPR006579">
    <property type="entry name" value="Pre_C2HC_dom"/>
</dbReference>
<feature type="compositionally biased region" description="Basic residues" evidence="1">
    <location>
        <begin position="84"/>
        <end position="94"/>
    </location>
</feature>
<reference evidence="3 4" key="1">
    <citation type="submission" date="2017-03" db="EMBL/GenBank/DDBJ databases">
        <title>Genome of the blue death feigning beetle - Asbolus verrucosus.</title>
        <authorList>
            <person name="Rider S.D."/>
        </authorList>
    </citation>
    <scope>NUCLEOTIDE SEQUENCE [LARGE SCALE GENOMIC DNA]</scope>
    <source>
        <strain evidence="3">Butters</strain>
        <tissue evidence="3">Head and leg muscle</tissue>
    </source>
</reference>
<sequence>MDRLWTKLRSMREKLNQAVALFEKFVSKAVPEVAPSPPESPTNSMECDIADVQPEPDIKCAAAKVEVSTEAVTNEKEFPPLAAAKRKAKKRRGKAQLDTDTTTTEADPSAHPKKAARIPPVILRYTAKWTEITANLVRAEVKIAKAKTCQDGIRIQPLLSDEFRALTKHLDAEKLPYHTFSMEEEKTLRVVLKPIPVGIDADELEEDLKHQGFHPIKVSRMVHSSGKKPLQNFLVELPTAKSCIFQDLKAICSLIVFVEKPHKLQHNHNAASVFTTHRSTATQTSNASNALVITLQANASQLQGVPRYPKSKSATGQKPRNSAKPAVPKQLAKPAPKMPRTSSYDEAASSAAGDVSAKGAQLIPAFTTAKDTKSMVACLLNFLPLLL</sequence>
<gene>
    <name evidence="3" type="ORF">BDFB_007158</name>
</gene>
<dbReference type="EMBL" id="QDEB01058895">
    <property type="protein sequence ID" value="RZC36785.1"/>
    <property type="molecule type" value="Genomic_DNA"/>
</dbReference>
<dbReference type="PANTHER" id="PTHR33273:SF2">
    <property type="entry name" value="ENDONUCLEASE_EXONUCLEASE_PHOSPHATASE DOMAIN-CONTAINING PROTEIN"/>
    <property type="match status" value="1"/>
</dbReference>
<evidence type="ECO:0000256" key="1">
    <source>
        <dbReference type="SAM" id="MobiDB-lite"/>
    </source>
</evidence>